<comment type="caution">
    <text evidence="7">The sequence shown here is derived from an EMBL/GenBank/DDBJ whole genome shotgun (WGS) entry which is preliminary data.</text>
</comment>
<feature type="compositionally biased region" description="Low complexity" evidence="5">
    <location>
        <begin position="122"/>
        <end position="146"/>
    </location>
</feature>
<dbReference type="GO" id="GO:0005634">
    <property type="term" value="C:nucleus"/>
    <property type="evidence" value="ECO:0007669"/>
    <property type="project" value="UniProtKB-ARBA"/>
</dbReference>
<dbReference type="EMBL" id="LHPG02000002">
    <property type="protein sequence ID" value="PRW60728.1"/>
    <property type="molecule type" value="Genomic_DNA"/>
</dbReference>
<gene>
    <name evidence="7" type="ORF">C2E21_1026</name>
</gene>
<keyword evidence="1" id="KW-0378">Hydrolase</keyword>
<feature type="compositionally biased region" description="Low complexity" evidence="5">
    <location>
        <begin position="203"/>
        <end position="230"/>
    </location>
</feature>
<feature type="domain" description="FCP1 homology" evidence="6">
    <location>
        <begin position="300"/>
        <end position="459"/>
    </location>
</feature>
<name>A0A2P6U338_CHLSO</name>
<evidence type="ECO:0000313" key="8">
    <source>
        <dbReference type="Proteomes" id="UP000239899"/>
    </source>
</evidence>
<dbReference type="OrthoDB" id="277011at2759"/>
<dbReference type="CDD" id="cd07521">
    <property type="entry name" value="HAD_FCP1-like"/>
    <property type="match status" value="1"/>
</dbReference>
<keyword evidence="2" id="KW-0904">Protein phosphatase</keyword>
<comment type="function">
    <text evidence="3">Probable phosphatase.</text>
</comment>
<dbReference type="Proteomes" id="UP000239899">
    <property type="component" value="Unassembled WGS sequence"/>
</dbReference>
<evidence type="ECO:0000256" key="3">
    <source>
        <dbReference type="ARBA" id="ARBA00037324"/>
    </source>
</evidence>
<keyword evidence="8" id="KW-1185">Reference proteome</keyword>
<dbReference type="FunFam" id="3.40.50.1000:FF:000015">
    <property type="entry name" value="CTD small phosphatase-like protein 2"/>
    <property type="match status" value="1"/>
</dbReference>
<evidence type="ECO:0000259" key="6">
    <source>
        <dbReference type="PROSITE" id="PS50969"/>
    </source>
</evidence>
<dbReference type="GO" id="GO:0004721">
    <property type="term" value="F:phosphoprotein phosphatase activity"/>
    <property type="evidence" value="ECO:0007669"/>
    <property type="project" value="UniProtKB-KW"/>
</dbReference>
<dbReference type="PANTHER" id="PTHR12210">
    <property type="entry name" value="DULLARD PROTEIN PHOSPHATASE"/>
    <property type="match status" value="1"/>
</dbReference>
<dbReference type="STRING" id="3076.A0A2P6U338"/>
<evidence type="ECO:0000313" key="7">
    <source>
        <dbReference type="EMBL" id="PRW60728.1"/>
    </source>
</evidence>
<dbReference type="Gene3D" id="3.40.50.1000">
    <property type="entry name" value="HAD superfamily/HAD-like"/>
    <property type="match status" value="1"/>
</dbReference>
<dbReference type="AlphaFoldDB" id="A0A2P6U338"/>
<dbReference type="InterPro" id="IPR050365">
    <property type="entry name" value="TIM50"/>
</dbReference>
<dbReference type="InterPro" id="IPR004274">
    <property type="entry name" value="FCP1_dom"/>
</dbReference>
<dbReference type="NCBIfam" id="TIGR02251">
    <property type="entry name" value="HIF-SF_euk"/>
    <property type="match status" value="1"/>
</dbReference>
<evidence type="ECO:0000256" key="4">
    <source>
        <dbReference type="ARBA" id="ARBA00038355"/>
    </source>
</evidence>
<feature type="compositionally biased region" description="Low complexity" evidence="5">
    <location>
        <begin position="48"/>
        <end position="68"/>
    </location>
</feature>
<dbReference type="InterPro" id="IPR023214">
    <property type="entry name" value="HAD_sf"/>
</dbReference>
<dbReference type="Pfam" id="PF03031">
    <property type="entry name" value="NIF"/>
    <property type="match status" value="1"/>
</dbReference>
<comment type="similarity">
    <text evidence="4">Belongs to the CTDSPL2 family.</text>
</comment>
<sequence length="514" mass="56054">MAQAAVMLRPGQQDPAAAPMATPGKPPLSPAVDTSLITSTVRKRKVSSSDPAAESPAPPQWAAAAAERLAADAEKRQRTPPVDRGLAHSDAVVHLQLASPTGRAAPACMPPRPPSQEREQRPGPAQAPCGAAHAQQPGGAAHAHPGVVRQQAHEEAKLFSPLFHLHKEGSHADLCAAGAKAAADDDDAQPLTQLPTQPPPGLVQPGRSDTDNTSTDHSTGTSASLSMAADGDACGDAASAECTAEPAAGTAQQAQQAQQQAEDVDDECLDFDPLLFIKRLPPLERCVPPRREFLLPKKTRRSKQKTLVLDLDETLVHSTLDGYCRPDFMFPVEVGTMRHMVSVRQRPHLHTFLERVSQLYEVVVFTASQRVYAEQLLDIVDPERRLVRHRVFRESCVFWEGNYLKDLTVLGRDLAHTIIIDNSPQAFGFQLDNGIPIESWYDDDADDELLKLLPFLEKVAHAEDVRPHIERRYRLRSLVQAAADPEQQYLQQVATLQVPDAVPQSPAPPRRAEQ</sequence>
<reference evidence="7 8" key="1">
    <citation type="journal article" date="2018" name="Plant J.">
        <title>Genome sequences of Chlorella sorokiniana UTEX 1602 and Micractinium conductrix SAG 241.80: implications to maltose excretion by a green alga.</title>
        <authorList>
            <person name="Arriola M.B."/>
            <person name="Velmurugan N."/>
            <person name="Zhang Y."/>
            <person name="Plunkett M.H."/>
            <person name="Hondzo H."/>
            <person name="Barney B.M."/>
        </authorList>
    </citation>
    <scope>NUCLEOTIDE SEQUENCE [LARGE SCALE GENOMIC DNA]</scope>
    <source>
        <strain evidence="8">UTEX 1602</strain>
    </source>
</reference>
<organism evidence="7 8">
    <name type="scientific">Chlorella sorokiniana</name>
    <name type="common">Freshwater green alga</name>
    <dbReference type="NCBI Taxonomy" id="3076"/>
    <lineage>
        <taxon>Eukaryota</taxon>
        <taxon>Viridiplantae</taxon>
        <taxon>Chlorophyta</taxon>
        <taxon>core chlorophytes</taxon>
        <taxon>Trebouxiophyceae</taxon>
        <taxon>Chlorellales</taxon>
        <taxon>Chlorellaceae</taxon>
        <taxon>Chlorella clade</taxon>
        <taxon>Chlorella</taxon>
    </lineage>
</organism>
<dbReference type="PROSITE" id="PS50969">
    <property type="entry name" value="FCP1"/>
    <property type="match status" value="1"/>
</dbReference>
<feature type="region of interest" description="Disordered" evidence="5">
    <location>
        <begin position="1"/>
        <end position="152"/>
    </location>
</feature>
<feature type="region of interest" description="Disordered" evidence="5">
    <location>
        <begin position="178"/>
        <end position="230"/>
    </location>
</feature>
<dbReference type="InterPro" id="IPR036412">
    <property type="entry name" value="HAD-like_sf"/>
</dbReference>
<evidence type="ECO:0000256" key="1">
    <source>
        <dbReference type="ARBA" id="ARBA00022801"/>
    </source>
</evidence>
<dbReference type="InterPro" id="IPR011948">
    <property type="entry name" value="Dullard_phosphatase"/>
</dbReference>
<dbReference type="SUPFAM" id="SSF56784">
    <property type="entry name" value="HAD-like"/>
    <property type="match status" value="1"/>
</dbReference>
<protein>
    <submittedName>
        <fullName evidence="7">CTD small phosphatase 2</fullName>
    </submittedName>
</protein>
<evidence type="ECO:0000256" key="5">
    <source>
        <dbReference type="SAM" id="MobiDB-lite"/>
    </source>
</evidence>
<dbReference type="SMART" id="SM00577">
    <property type="entry name" value="CPDc"/>
    <property type="match status" value="1"/>
</dbReference>
<evidence type="ECO:0000256" key="2">
    <source>
        <dbReference type="ARBA" id="ARBA00022912"/>
    </source>
</evidence>
<accession>A0A2P6U338</accession>
<proteinExistence type="inferred from homology"/>